<name>A0A428TGZ6_9HYPO</name>
<organism evidence="1 2">
    <name type="scientific">Fusarium ambrosium</name>
    <dbReference type="NCBI Taxonomy" id="131363"/>
    <lineage>
        <taxon>Eukaryota</taxon>
        <taxon>Fungi</taxon>
        <taxon>Dikarya</taxon>
        <taxon>Ascomycota</taxon>
        <taxon>Pezizomycotina</taxon>
        <taxon>Sordariomycetes</taxon>
        <taxon>Hypocreomycetidae</taxon>
        <taxon>Hypocreales</taxon>
        <taxon>Nectriaceae</taxon>
        <taxon>Fusarium</taxon>
        <taxon>Fusarium solani species complex</taxon>
    </lineage>
</organism>
<dbReference type="AlphaFoldDB" id="A0A428TGZ6"/>
<protein>
    <submittedName>
        <fullName evidence="1">Uncharacterized protein</fullName>
    </submittedName>
</protein>
<comment type="caution">
    <text evidence="1">The sequence shown here is derived from an EMBL/GenBank/DDBJ whole genome shotgun (WGS) entry which is preliminary data.</text>
</comment>
<evidence type="ECO:0000313" key="2">
    <source>
        <dbReference type="Proteomes" id="UP000288429"/>
    </source>
</evidence>
<gene>
    <name evidence="1" type="ORF">CDV31_011411</name>
</gene>
<accession>A0A428TGZ6</accession>
<reference evidence="1 2" key="1">
    <citation type="submission" date="2017-06" db="EMBL/GenBank/DDBJ databases">
        <title>Cmopartive genomic analysis of Ambrosia Fusariam Clade fungi.</title>
        <authorList>
            <person name="Stajich J.E."/>
            <person name="Carrillo J."/>
            <person name="Kijimoto T."/>
            <person name="Eskalen A."/>
            <person name="O'Donnell K."/>
            <person name="Kasson M."/>
        </authorList>
    </citation>
    <scope>NUCLEOTIDE SEQUENCE [LARGE SCALE GENOMIC DNA]</scope>
    <source>
        <strain evidence="1 2">NRRL 20438</strain>
    </source>
</reference>
<dbReference type="Proteomes" id="UP000288429">
    <property type="component" value="Unassembled WGS sequence"/>
</dbReference>
<evidence type="ECO:0000313" key="1">
    <source>
        <dbReference type="EMBL" id="RSM01281.1"/>
    </source>
</evidence>
<dbReference type="EMBL" id="NIZV01000193">
    <property type="protein sequence ID" value="RSM01281.1"/>
    <property type="molecule type" value="Genomic_DNA"/>
</dbReference>
<keyword evidence="2" id="KW-1185">Reference proteome</keyword>
<sequence length="82" mass="9584">MQAHILRMPNIHLPIHNLHRNGFLGNSRTIWRLQLTSHLEDMEGILRRPCKTTTRLPPVRTSHRNLTRQDLHSTQSLLLGHV</sequence>
<proteinExistence type="predicted"/>